<keyword evidence="1" id="KW-0732">Signal</keyword>
<evidence type="ECO:0000313" key="2">
    <source>
        <dbReference type="EMBL" id="KAI3853681.1"/>
    </source>
</evidence>
<dbReference type="EMBL" id="JAJJMB010015535">
    <property type="protein sequence ID" value="KAI3853681.1"/>
    <property type="molecule type" value="Genomic_DNA"/>
</dbReference>
<dbReference type="AlphaFoldDB" id="A0AAD4S245"/>
<gene>
    <name evidence="2" type="ORF">MKW98_025198</name>
</gene>
<keyword evidence="3" id="KW-1185">Reference proteome</keyword>
<dbReference type="Proteomes" id="UP001202328">
    <property type="component" value="Unassembled WGS sequence"/>
</dbReference>
<name>A0AAD4S245_9MAGN</name>
<evidence type="ECO:0000256" key="1">
    <source>
        <dbReference type="SAM" id="SignalP"/>
    </source>
</evidence>
<sequence length="79" mass="9050">MFYVSLLLNFLISIGLFDQVLENANGSYHINTATSVLVQTVDQSAVAKMVSLDWRHRAAAKCRWKWESWFNRGRGGFKV</sequence>
<comment type="caution">
    <text evidence="2">The sequence shown here is derived from an EMBL/GenBank/DDBJ whole genome shotgun (WGS) entry which is preliminary data.</text>
</comment>
<reference evidence="2" key="1">
    <citation type="submission" date="2022-04" db="EMBL/GenBank/DDBJ databases">
        <title>A functionally conserved STORR gene fusion in Papaver species that diverged 16.8 million years ago.</title>
        <authorList>
            <person name="Catania T."/>
        </authorList>
    </citation>
    <scope>NUCLEOTIDE SEQUENCE</scope>
    <source>
        <strain evidence="2">S-188037</strain>
    </source>
</reference>
<evidence type="ECO:0008006" key="4">
    <source>
        <dbReference type="Google" id="ProtNLM"/>
    </source>
</evidence>
<proteinExistence type="predicted"/>
<organism evidence="2 3">
    <name type="scientific">Papaver atlanticum</name>
    <dbReference type="NCBI Taxonomy" id="357466"/>
    <lineage>
        <taxon>Eukaryota</taxon>
        <taxon>Viridiplantae</taxon>
        <taxon>Streptophyta</taxon>
        <taxon>Embryophyta</taxon>
        <taxon>Tracheophyta</taxon>
        <taxon>Spermatophyta</taxon>
        <taxon>Magnoliopsida</taxon>
        <taxon>Ranunculales</taxon>
        <taxon>Papaveraceae</taxon>
        <taxon>Papaveroideae</taxon>
        <taxon>Papaver</taxon>
    </lineage>
</organism>
<feature type="signal peptide" evidence="1">
    <location>
        <begin position="1"/>
        <end position="17"/>
    </location>
</feature>
<evidence type="ECO:0000313" key="3">
    <source>
        <dbReference type="Proteomes" id="UP001202328"/>
    </source>
</evidence>
<accession>A0AAD4S245</accession>
<feature type="chain" id="PRO_5041978980" description="Secreted protein" evidence="1">
    <location>
        <begin position="18"/>
        <end position="79"/>
    </location>
</feature>
<protein>
    <recommendedName>
        <fullName evidence="4">Secreted protein</fullName>
    </recommendedName>
</protein>